<accession>W4LKK1</accession>
<dbReference type="AlphaFoldDB" id="W4LKK1"/>
<organism evidence="2 3">
    <name type="scientific">Entotheonella factor</name>
    <dbReference type="NCBI Taxonomy" id="1429438"/>
    <lineage>
        <taxon>Bacteria</taxon>
        <taxon>Pseudomonadati</taxon>
        <taxon>Nitrospinota/Tectimicrobiota group</taxon>
        <taxon>Candidatus Tectimicrobiota</taxon>
        <taxon>Candidatus Entotheonellia</taxon>
        <taxon>Candidatus Entotheonellales</taxon>
        <taxon>Candidatus Entotheonellaceae</taxon>
        <taxon>Candidatus Entotheonella</taxon>
    </lineage>
</organism>
<keyword evidence="1" id="KW-0812">Transmembrane</keyword>
<gene>
    <name evidence="2" type="ORF">ETSY1_18445</name>
</gene>
<evidence type="ECO:0000256" key="1">
    <source>
        <dbReference type="SAM" id="Phobius"/>
    </source>
</evidence>
<evidence type="ECO:0000313" key="3">
    <source>
        <dbReference type="Proteomes" id="UP000019141"/>
    </source>
</evidence>
<comment type="caution">
    <text evidence="2">The sequence shown here is derived from an EMBL/GenBank/DDBJ whole genome shotgun (WGS) entry which is preliminary data.</text>
</comment>
<dbReference type="HOGENOM" id="CLU_2272258_0_0_7"/>
<protein>
    <submittedName>
        <fullName evidence="2">Uncharacterized protein</fullName>
    </submittedName>
</protein>
<sequence length="102" mass="11248">MASGQGNPGPSRTVHGYIIVGTVVIFGIAKILDPTNATHMQKDRMEKFCAREQPGGKDQILIRYEMYASGGGRRRAEADDEVRFQELERCGFGDLLSSSISR</sequence>
<keyword evidence="3" id="KW-1185">Reference proteome</keyword>
<evidence type="ECO:0000313" key="2">
    <source>
        <dbReference type="EMBL" id="ETW98512.1"/>
    </source>
</evidence>
<reference evidence="2 3" key="1">
    <citation type="journal article" date="2014" name="Nature">
        <title>An environmental bacterial taxon with a large and distinct metabolic repertoire.</title>
        <authorList>
            <person name="Wilson M.C."/>
            <person name="Mori T."/>
            <person name="Ruckert C."/>
            <person name="Uria A.R."/>
            <person name="Helf M.J."/>
            <person name="Takada K."/>
            <person name="Gernert C."/>
            <person name="Steffens U.A."/>
            <person name="Heycke N."/>
            <person name="Schmitt S."/>
            <person name="Rinke C."/>
            <person name="Helfrich E.J."/>
            <person name="Brachmann A.O."/>
            <person name="Gurgui C."/>
            <person name="Wakimoto T."/>
            <person name="Kracht M."/>
            <person name="Crusemann M."/>
            <person name="Hentschel U."/>
            <person name="Abe I."/>
            <person name="Matsunaga S."/>
            <person name="Kalinowski J."/>
            <person name="Takeyama H."/>
            <person name="Piel J."/>
        </authorList>
    </citation>
    <scope>NUCLEOTIDE SEQUENCE [LARGE SCALE GENOMIC DNA]</scope>
    <source>
        <strain evidence="3">TSY1</strain>
    </source>
</reference>
<dbReference type="EMBL" id="AZHW01000547">
    <property type="protein sequence ID" value="ETW98512.1"/>
    <property type="molecule type" value="Genomic_DNA"/>
</dbReference>
<dbReference type="Proteomes" id="UP000019141">
    <property type="component" value="Unassembled WGS sequence"/>
</dbReference>
<keyword evidence="1" id="KW-0472">Membrane</keyword>
<feature type="transmembrane region" description="Helical" evidence="1">
    <location>
        <begin position="14"/>
        <end position="32"/>
    </location>
</feature>
<proteinExistence type="predicted"/>
<name>W4LKK1_ENTF1</name>
<keyword evidence="1" id="KW-1133">Transmembrane helix</keyword>